<dbReference type="HOGENOM" id="CLU_2484727_0_0_1"/>
<organism evidence="1 2">
    <name type="scientific">Serendipita vermifera MAFF 305830</name>
    <dbReference type="NCBI Taxonomy" id="933852"/>
    <lineage>
        <taxon>Eukaryota</taxon>
        <taxon>Fungi</taxon>
        <taxon>Dikarya</taxon>
        <taxon>Basidiomycota</taxon>
        <taxon>Agaricomycotina</taxon>
        <taxon>Agaricomycetes</taxon>
        <taxon>Sebacinales</taxon>
        <taxon>Serendipitaceae</taxon>
        <taxon>Serendipita</taxon>
    </lineage>
</organism>
<protein>
    <submittedName>
        <fullName evidence="1">Uncharacterized protein</fullName>
    </submittedName>
</protein>
<reference evidence="1 2" key="1">
    <citation type="submission" date="2014-04" db="EMBL/GenBank/DDBJ databases">
        <authorList>
            <consortium name="DOE Joint Genome Institute"/>
            <person name="Kuo A."/>
            <person name="Zuccaro A."/>
            <person name="Kohler A."/>
            <person name="Nagy L.G."/>
            <person name="Floudas D."/>
            <person name="Copeland A."/>
            <person name="Barry K.W."/>
            <person name="Cichocki N."/>
            <person name="Veneault-Fourrey C."/>
            <person name="LaButti K."/>
            <person name="Lindquist E.A."/>
            <person name="Lipzen A."/>
            <person name="Lundell T."/>
            <person name="Morin E."/>
            <person name="Murat C."/>
            <person name="Sun H."/>
            <person name="Tunlid A."/>
            <person name="Henrissat B."/>
            <person name="Grigoriev I.V."/>
            <person name="Hibbett D.S."/>
            <person name="Martin F."/>
            <person name="Nordberg H.P."/>
            <person name="Cantor M.N."/>
            <person name="Hua S.X."/>
        </authorList>
    </citation>
    <scope>NUCLEOTIDE SEQUENCE [LARGE SCALE GENOMIC DNA]</scope>
    <source>
        <strain evidence="1 2">MAFF 305830</strain>
    </source>
</reference>
<evidence type="ECO:0000313" key="1">
    <source>
        <dbReference type="EMBL" id="KIM32350.1"/>
    </source>
</evidence>
<evidence type="ECO:0000313" key="2">
    <source>
        <dbReference type="Proteomes" id="UP000054097"/>
    </source>
</evidence>
<gene>
    <name evidence="1" type="ORF">M408DRAFT_20658</name>
</gene>
<dbReference type="Proteomes" id="UP000054097">
    <property type="component" value="Unassembled WGS sequence"/>
</dbReference>
<reference evidence="2" key="2">
    <citation type="submission" date="2015-01" db="EMBL/GenBank/DDBJ databases">
        <title>Evolutionary Origins and Diversification of the Mycorrhizal Mutualists.</title>
        <authorList>
            <consortium name="DOE Joint Genome Institute"/>
            <consortium name="Mycorrhizal Genomics Consortium"/>
            <person name="Kohler A."/>
            <person name="Kuo A."/>
            <person name="Nagy L.G."/>
            <person name="Floudas D."/>
            <person name="Copeland A."/>
            <person name="Barry K.W."/>
            <person name="Cichocki N."/>
            <person name="Veneault-Fourrey C."/>
            <person name="LaButti K."/>
            <person name="Lindquist E.A."/>
            <person name="Lipzen A."/>
            <person name="Lundell T."/>
            <person name="Morin E."/>
            <person name="Murat C."/>
            <person name="Riley R."/>
            <person name="Ohm R."/>
            <person name="Sun H."/>
            <person name="Tunlid A."/>
            <person name="Henrissat B."/>
            <person name="Grigoriev I.V."/>
            <person name="Hibbett D.S."/>
            <person name="Martin F."/>
        </authorList>
    </citation>
    <scope>NUCLEOTIDE SEQUENCE [LARGE SCALE GENOMIC DNA]</scope>
    <source>
        <strain evidence="2">MAFF 305830</strain>
    </source>
</reference>
<dbReference type="AlphaFoldDB" id="A0A0C3B691"/>
<name>A0A0C3B691_SERVB</name>
<accession>A0A0C3B691</accession>
<sequence length="87" mass="9511">MVPAQLPGGPSQHPLWGFFIRLTDSQPGSSYLMHSQLAMISELSTRNFCCAFIRTLSPTDELIQQTTMNTALSAHPAPVLSLQSHTV</sequence>
<keyword evidence="2" id="KW-1185">Reference proteome</keyword>
<dbReference type="EMBL" id="KN824280">
    <property type="protein sequence ID" value="KIM32350.1"/>
    <property type="molecule type" value="Genomic_DNA"/>
</dbReference>
<proteinExistence type="predicted"/>